<keyword evidence="3" id="KW-1185">Reference proteome</keyword>
<evidence type="ECO:0000313" key="2">
    <source>
        <dbReference type="EMBL" id="CAF9940448.1"/>
    </source>
</evidence>
<comment type="caution">
    <text evidence="2">The sequence shown here is derived from an EMBL/GenBank/DDBJ whole genome shotgun (WGS) entry which is preliminary data.</text>
</comment>
<gene>
    <name evidence="2" type="ORF">IMSHALPRED_002030</name>
</gene>
<sequence>MRKLLKKISSAGRSKHTREEKKDRIHVAVIPVVKSEAQDEDIPYVPPRASLEGLPVEIQSAVLLNICDIASLQRLVHASPIYHSVYIRQRQAILERVLFNSIHSDVLYDAFAAITSRTTLTSNLEDRVARVKAFLLEYKDDRNTWTSPEHLDLESVSRLARLQNQVQHATEDLCQQAFSSYPFIGNQVEIREQLSSNERRRFHRAFYRFEIFCTLFRDCQSLSDALLEDGDITPELDSTEKSSLFLSLFNPWEVEELACVRDYFYNYYRRMLHKFEPDLRDRNPNVDLSDDGPWLEENIEYLMALSLRFYRRIEISSPDRQVGYLNYGLTCGSPSLSDALKTPSWADVCQYMATDEPVEIHFQGDKVRSGLNVMWLWTTGNTMDFGYFDWQNEPLREWGYVFWDQQRLKKWGVPDEEYETWVERRRARLRKALAEDPRKAGLML</sequence>
<proteinExistence type="predicted"/>
<accession>A0A8H3J4N6</accession>
<dbReference type="OrthoDB" id="5304511at2759"/>
<organism evidence="2 3">
    <name type="scientific">Imshaugia aleurites</name>
    <dbReference type="NCBI Taxonomy" id="172621"/>
    <lineage>
        <taxon>Eukaryota</taxon>
        <taxon>Fungi</taxon>
        <taxon>Dikarya</taxon>
        <taxon>Ascomycota</taxon>
        <taxon>Pezizomycotina</taxon>
        <taxon>Lecanoromycetes</taxon>
        <taxon>OSLEUM clade</taxon>
        <taxon>Lecanoromycetidae</taxon>
        <taxon>Lecanorales</taxon>
        <taxon>Lecanorineae</taxon>
        <taxon>Parmeliaceae</taxon>
        <taxon>Imshaugia</taxon>
    </lineage>
</organism>
<dbReference type="EMBL" id="CAJPDT010000131">
    <property type="protein sequence ID" value="CAF9940448.1"/>
    <property type="molecule type" value="Genomic_DNA"/>
</dbReference>
<reference evidence="2" key="1">
    <citation type="submission" date="2021-03" db="EMBL/GenBank/DDBJ databases">
        <authorList>
            <person name="Tagirdzhanova G."/>
        </authorList>
    </citation>
    <scope>NUCLEOTIDE SEQUENCE</scope>
</reference>
<evidence type="ECO:0000256" key="1">
    <source>
        <dbReference type="SAM" id="MobiDB-lite"/>
    </source>
</evidence>
<dbReference type="AlphaFoldDB" id="A0A8H3J4N6"/>
<name>A0A8H3J4N6_9LECA</name>
<feature type="region of interest" description="Disordered" evidence="1">
    <location>
        <begin position="1"/>
        <end position="22"/>
    </location>
</feature>
<dbReference type="Proteomes" id="UP000664534">
    <property type="component" value="Unassembled WGS sequence"/>
</dbReference>
<evidence type="ECO:0000313" key="3">
    <source>
        <dbReference type="Proteomes" id="UP000664534"/>
    </source>
</evidence>
<protein>
    <submittedName>
        <fullName evidence="2">Uncharacterized protein</fullName>
    </submittedName>
</protein>